<sequence>MFAESYLIQTRNTQREQPGAKSLRLPFGCFNTR</sequence>
<organism evidence="2">
    <name type="scientific">Myoviridae sp. ctzRR1</name>
    <dbReference type="NCBI Taxonomy" id="2826720"/>
    <lineage>
        <taxon>Viruses</taxon>
        <taxon>Duplodnaviria</taxon>
        <taxon>Heunggongvirae</taxon>
        <taxon>Uroviricota</taxon>
        <taxon>Caudoviricetes</taxon>
    </lineage>
</organism>
<feature type="compositionally biased region" description="Polar residues" evidence="1">
    <location>
        <begin position="7"/>
        <end position="16"/>
    </location>
</feature>
<evidence type="ECO:0000313" key="2">
    <source>
        <dbReference type="EMBL" id="DAD93746.1"/>
    </source>
</evidence>
<accession>A0A8S5NHE7</accession>
<dbReference type="EMBL" id="BK015166">
    <property type="protein sequence ID" value="DAD93746.1"/>
    <property type="molecule type" value="Genomic_DNA"/>
</dbReference>
<protein>
    <submittedName>
        <fullName evidence="2">Uncharacterized protein</fullName>
    </submittedName>
</protein>
<evidence type="ECO:0000256" key="1">
    <source>
        <dbReference type="SAM" id="MobiDB-lite"/>
    </source>
</evidence>
<feature type="region of interest" description="Disordered" evidence="1">
    <location>
        <begin position="1"/>
        <end position="20"/>
    </location>
</feature>
<reference evidence="2" key="1">
    <citation type="journal article" date="2021" name="Proc. Natl. Acad. Sci. U.S.A.">
        <title>A Catalog of Tens of Thousands of Viruses from Human Metagenomes Reveals Hidden Associations with Chronic Diseases.</title>
        <authorList>
            <person name="Tisza M.J."/>
            <person name="Buck C.B."/>
        </authorList>
    </citation>
    <scope>NUCLEOTIDE SEQUENCE</scope>
    <source>
        <strain evidence="2">CtzRR1</strain>
    </source>
</reference>
<proteinExistence type="predicted"/>
<name>A0A8S5NHE7_9CAUD</name>